<feature type="domain" description="ChsH2 rubredoxin-like zinc ribbon" evidence="2">
    <location>
        <begin position="18"/>
        <end position="44"/>
    </location>
</feature>
<evidence type="ECO:0000259" key="1">
    <source>
        <dbReference type="Pfam" id="PF01796"/>
    </source>
</evidence>
<organism evidence="3 4">
    <name type="scientific">Stappia indica</name>
    <dbReference type="NCBI Taxonomy" id="538381"/>
    <lineage>
        <taxon>Bacteria</taxon>
        <taxon>Pseudomonadati</taxon>
        <taxon>Pseudomonadota</taxon>
        <taxon>Alphaproteobacteria</taxon>
        <taxon>Hyphomicrobiales</taxon>
        <taxon>Stappiaceae</taxon>
        <taxon>Stappia</taxon>
    </lineage>
</organism>
<dbReference type="InterPro" id="IPR022002">
    <property type="entry name" value="ChsH2_Znr"/>
</dbReference>
<evidence type="ECO:0008006" key="5">
    <source>
        <dbReference type="Google" id="ProtNLM"/>
    </source>
</evidence>
<dbReference type="SUPFAM" id="SSF50249">
    <property type="entry name" value="Nucleic acid-binding proteins"/>
    <property type="match status" value="1"/>
</dbReference>
<dbReference type="OrthoDB" id="3182121at2"/>
<dbReference type="PANTHER" id="PTHR34075:SF5">
    <property type="entry name" value="BLR3430 PROTEIN"/>
    <property type="match status" value="1"/>
</dbReference>
<protein>
    <recommendedName>
        <fullName evidence="5">DUF35 domain-containing protein</fullName>
    </recommendedName>
</protein>
<dbReference type="PANTHER" id="PTHR34075">
    <property type="entry name" value="BLR3430 PROTEIN"/>
    <property type="match status" value="1"/>
</dbReference>
<accession>A0A285SLP0</accession>
<dbReference type="InterPro" id="IPR012340">
    <property type="entry name" value="NA-bd_OB-fold"/>
</dbReference>
<evidence type="ECO:0000259" key="2">
    <source>
        <dbReference type="Pfam" id="PF12172"/>
    </source>
</evidence>
<dbReference type="Gene3D" id="6.10.30.10">
    <property type="match status" value="1"/>
</dbReference>
<reference evidence="3 4" key="1">
    <citation type="submission" date="2017-08" db="EMBL/GenBank/DDBJ databases">
        <authorList>
            <person name="de Groot N.N."/>
        </authorList>
    </citation>
    <scope>NUCLEOTIDE SEQUENCE [LARGE SCALE GENOMIC DNA]</scope>
    <source>
        <strain evidence="3 4">USBA 352</strain>
    </source>
</reference>
<gene>
    <name evidence="3" type="ORF">SAMN05421512_105251</name>
</gene>
<name>A0A285SLP0_9HYPH</name>
<dbReference type="Pfam" id="PF01796">
    <property type="entry name" value="OB_ChsH2_C"/>
    <property type="match status" value="1"/>
</dbReference>
<dbReference type="InterPro" id="IPR002878">
    <property type="entry name" value="ChsH2_C"/>
</dbReference>
<dbReference type="Proteomes" id="UP000219331">
    <property type="component" value="Unassembled WGS sequence"/>
</dbReference>
<proteinExistence type="predicted"/>
<evidence type="ECO:0000313" key="4">
    <source>
        <dbReference type="Proteomes" id="UP000219331"/>
    </source>
</evidence>
<sequence>MTAPKPNPIIDVWNTPFWDACKDGRLVLQRCASTGQCWYPPAPVSPYDPYGDWHWVECSGKAEIVSWTVFHHKYFEGFASEIPYNVTLVRLEEGALLLTNIVDGNDRLVPGGKVEVVFDDRGEFTVPVFKLAEAGR</sequence>
<dbReference type="EMBL" id="OBML01000005">
    <property type="protein sequence ID" value="SOC06908.1"/>
    <property type="molecule type" value="Genomic_DNA"/>
</dbReference>
<dbReference type="Pfam" id="PF12172">
    <property type="entry name" value="zf-ChsH2"/>
    <property type="match status" value="1"/>
</dbReference>
<dbReference type="InterPro" id="IPR052513">
    <property type="entry name" value="Thioester_dehydratase-like"/>
</dbReference>
<dbReference type="RefSeq" id="WP_097174910.1">
    <property type="nucleotide sequence ID" value="NZ_OBML01000005.1"/>
</dbReference>
<feature type="domain" description="ChsH2 C-terminal OB-fold" evidence="1">
    <location>
        <begin position="55"/>
        <end position="119"/>
    </location>
</feature>
<keyword evidence="4" id="KW-1185">Reference proteome</keyword>
<dbReference type="AlphaFoldDB" id="A0A285SLP0"/>
<evidence type="ECO:0000313" key="3">
    <source>
        <dbReference type="EMBL" id="SOC06908.1"/>
    </source>
</evidence>